<dbReference type="PANTHER" id="PTHR19959:SF119">
    <property type="entry name" value="FUNGAL LIPASE-LIKE DOMAIN-CONTAINING PROTEIN"/>
    <property type="match status" value="1"/>
</dbReference>
<dbReference type="Proteomes" id="UP000030671">
    <property type="component" value="Unassembled WGS sequence"/>
</dbReference>
<dbReference type="Pfam" id="PF12770">
    <property type="entry name" value="CHAT"/>
    <property type="match status" value="1"/>
</dbReference>
<evidence type="ECO:0000313" key="2">
    <source>
        <dbReference type="EMBL" id="ETW79619.1"/>
    </source>
</evidence>
<sequence length="1023" mass="114430">MQDLEEAIKLHREALSLRPSPHSDRFSSLFNLAFDLWSRFEQTGQLQDLEEAIDLDRQALALRPLGHSDRSTSLSNLAVDLRTRFKQTGQLQDLEEAIELVREALSLRPPGHSDRSSSLSNLSASLRSRFKRTGQLQDLEEAIELDHESLSLRPPGNSDRSTSLNNLAMNFWTRFKQTGQLQDLEEAIELDREALSALSPSHSDRSSSLVNLAADLSIRFKQTGQLQDLEEAIELDREALTFRPPGHSDRSTSLNNLAIDLRSRFKRTGQLQDLEEAIELVREALSVLSPGHSDRSSSLVNLAADLSTRFKQTGQLQDLEEAMELNREALSLRPPDHPDRPSSLNNLAIDLFSRFKQTGQLEDLEEAMELDREALSLRPLGHSYRTYSLNNLAYCLWFHFEQTGQVQDLEEAIELNREALSLQVPGRPDLSFPLDTLANCLHSRFEQTGQIQDLEEAIELNREALSLRPRALSREDDLNEAFHLFTTATESRITGVGQRLSTAQSWVRSAREFKHNSLLSAYVQCVALLQRGLAISPSLELQWKSLTRDSSSLAVDAASSAIDNGQLDVAVEMLEQGRALLWSRMKGYRHPVLQLRAINEALADRFETVSNQLEQLATSQSRLVPDASERTPRFTTAWDEQWKQQRILSDEWNDIVGRIRQIDGYSDFLQPVPFGRLKHAAAEGPVIIVNVSSYRTDALILRDATSEPTLVPLADSSYAEVGKLSEQLGQARRRGEDTLAAAMHDILSALWKLVAQPVVDQLRTLGVTEGSRIWWCPTGKLCSLPLHAAHPLITGQRGLPDLFISSYTPTLSSLISARENLPATHSGYPKLLTVGRPDDSLRWVDAELKGINDLGDFVDTVVEDQATPHAVLENLQSHPWAHIACHGHLDDDQPFRSSFKLYGGSRLTVMDILQSRLPNAEFAFLSACHSAAGDYVHTPDEVLHLAAAMQFCGFRSVVGTLWGMADDDGPVLSRAFYKYMLRHGDPTKVDFKDSAMALRSGIRALRKTNVPVHRWAAFVHIGA</sequence>
<dbReference type="KEGG" id="hir:HETIRDRAFT_155806"/>
<feature type="domain" description="CHAT" evidence="1">
    <location>
        <begin position="746"/>
        <end position="1023"/>
    </location>
</feature>
<dbReference type="eggNOG" id="KOG4626">
    <property type="taxonomic scope" value="Eukaryota"/>
</dbReference>
<dbReference type="SUPFAM" id="SSF48452">
    <property type="entry name" value="TPR-like"/>
    <property type="match status" value="1"/>
</dbReference>
<dbReference type="Gene3D" id="1.25.40.10">
    <property type="entry name" value="Tetratricopeptide repeat domain"/>
    <property type="match status" value="3"/>
</dbReference>
<name>W4K1M2_HETIT</name>
<dbReference type="Pfam" id="PF13374">
    <property type="entry name" value="TPR_10"/>
    <property type="match status" value="4"/>
</dbReference>
<dbReference type="InterPro" id="IPR024983">
    <property type="entry name" value="CHAT_dom"/>
</dbReference>
<accession>W4K1M2</accession>
<dbReference type="InterPro" id="IPR011990">
    <property type="entry name" value="TPR-like_helical_dom_sf"/>
</dbReference>
<evidence type="ECO:0000313" key="3">
    <source>
        <dbReference type="Proteomes" id="UP000030671"/>
    </source>
</evidence>
<gene>
    <name evidence="2" type="ORF">HETIRDRAFT_155806</name>
</gene>
<dbReference type="AlphaFoldDB" id="W4K1M2"/>
<dbReference type="STRING" id="747525.W4K1M2"/>
<keyword evidence="3" id="KW-1185">Reference proteome</keyword>
<dbReference type="HOGENOM" id="CLU_001305_0_1_1"/>
<dbReference type="SUPFAM" id="SSF81901">
    <property type="entry name" value="HCP-like"/>
    <property type="match status" value="1"/>
</dbReference>
<dbReference type="RefSeq" id="XP_009548187.1">
    <property type="nucleotide sequence ID" value="XM_009549892.1"/>
</dbReference>
<dbReference type="GeneID" id="20667595"/>
<reference evidence="2 3" key="1">
    <citation type="journal article" date="2012" name="New Phytol.">
        <title>Insight into trade-off between wood decay and parasitism from the genome of a fungal forest pathogen.</title>
        <authorList>
            <person name="Olson A."/>
            <person name="Aerts A."/>
            <person name="Asiegbu F."/>
            <person name="Belbahri L."/>
            <person name="Bouzid O."/>
            <person name="Broberg A."/>
            <person name="Canback B."/>
            <person name="Coutinho P.M."/>
            <person name="Cullen D."/>
            <person name="Dalman K."/>
            <person name="Deflorio G."/>
            <person name="van Diepen L.T."/>
            <person name="Dunand C."/>
            <person name="Duplessis S."/>
            <person name="Durling M."/>
            <person name="Gonthier P."/>
            <person name="Grimwood J."/>
            <person name="Fossdal C.G."/>
            <person name="Hansson D."/>
            <person name="Henrissat B."/>
            <person name="Hietala A."/>
            <person name="Himmelstrand K."/>
            <person name="Hoffmeister D."/>
            <person name="Hogberg N."/>
            <person name="James T.Y."/>
            <person name="Karlsson M."/>
            <person name="Kohler A."/>
            <person name="Kues U."/>
            <person name="Lee Y.H."/>
            <person name="Lin Y.C."/>
            <person name="Lind M."/>
            <person name="Lindquist E."/>
            <person name="Lombard V."/>
            <person name="Lucas S."/>
            <person name="Lunden K."/>
            <person name="Morin E."/>
            <person name="Murat C."/>
            <person name="Park J."/>
            <person name="Raffaello T."/>
            <person name="Rouze P."/>
            <person name="Salamov A."/>
            <person name="Schmutz J."/>
            <person name="Solheim H."/>
            <person name="Stahlberg J."/>
            <person name="Velez H."/>
            <person name="de Vries R.P."/>
            <person name="Wiebenga A."/>
            <person name="Woodward S."/>
            <person name="Yakovlev I."/>
            <person name="Garbelotto M."/>
            <person name="Martin F."/>
            <person name="Grigoriev I.V."/>
            <person name="Stenlid J."/>
        </authorList>
    </citation>
    <scope>NUCLEOTIDE SEQUENCE [LARGE SCALE GENOMIC DNA]</scope>
    <source>
        <strain evidence="2 3">TC 32-1</strain>
    </source>
</reference>
<dbReference type="InParanoid" id="W4K1M2"/>
<dbReference type="PANTHER" id="PTHR19959">
    <property type="entry name" value="KINESIN LIGHT CHAIN"/>
    <property type="match status" value="1"/>
</dbReference>
<dbReference type="EMBL" id="KI925460">
    <property type="protein sequence ID" value="ETW79619.1"/>
    <property type="molecule type" value="Genomic_DNA"/>
</dbReference>
<dbReference type="OrthoDB" id="9991317at2759"/>
<protein>
    <recommendedName>
        <fullName evidence="1">CHAT domain-containing protein</fullName>
    </recommendedName>
</protein>
<evidence type="ECO:0000259" key="1">
    <source>
        <dbReference type="Pfam" id="PF12770"/>
    </source>
</evidence>
<organism evidence="2 3">
    <name type="scientific">Heterobasidion irregulare (strain TC 32-1)</name>
    <dbReference type="NCBI Taxonomy" id="747525"/>
    <lineage>
        <taxon>Eukaryota</taxon>
        <taxon>Fungi</taxon>
        <taxon>Dikarya</taxon>
        <taxon>Basidiomycota</taxon>
        <taxon>Agaricomycotina</taxon>
        <taxon>Agaricomycetes</taxon>
        <taxon>Russulales</taxon>
        <taxon>Bondarzewiaceae</taxon>
        <taxon>Heterobasidion</taxon>
        <taxon>Heterobasidion annosum species complex</taxon>
    </lineage>
</organism>
<proteinExistence type="predicted"/>